<name>A0AAD7X2I0_9TELE</name>
<sequence>MLSQSQADVAALPAHRPFPGRGLEDLASERSQQVAMVTERRPVRHIPRAAKINRSRDGCDGHECLQFDV</sequence>
<feature type="region of interest" description="Disordered" evidence="1">
    <location>
        <begin position="1"/>
        <end position="20"/>
    </location>
</feature>
<evidence type="ECO:0000256" key="1">
    <source>
        <dbReference type="SAM" id="MobiDB-lite"/>
    </source>
</evidence>
<proteinExistence type="predicted"/>
<evidence type="ECO:0000313" key="2">
    <source>
        <dbReference type="EMBL" id="KAJ8417793.1"/>
    </source>
</evidence>
<organism evidence="2 3">
    <name type="scientific">Aldrovandia affinis</name>
    <dbReference type="NCBI Taxonomy" id="143900"/>
    <lineage>
        <taxon>Eukaryota</taxon>
        <taxon>Metazoa</taxon>
        <taxon>Chordata</taxon>
        <taxon>Craniata</taxon>
        <taxon>Vertebrata</taxon>
        <taxon>Euteleostomi</taxon>
        <taxon>Actinopterygii</taxon>
        <taxon>Neopterygii</taxon>
        <taxon>Teleostei</taxon>
        <taxon>Notacanthiformes</taxon>
        <taxon>Halosauridae</taxon>
        <taxon>Aldrovandia</taxon>
    </lineage>
</organism>
<reference evidence="2" key="1">
    <citation type="journal article" date="2023" name="Science">
        <title>Genome structures resolve the early diversification of teleost fishes.</title>
        <authorList>
            <person name="Parey E."/>
            <person name="Louis A."/>
            <person name="Montfort J."/>
            <person name="Bouchez O."/>
            <person name="Roques C."/>
            <person name="Iampietro C."/>
            <person name="Lluch J."/>
            <person name="Castinel A."/>
            <person name="Donnadieu C."/>
            <person name="Desvignes T."/>
            <person name="Floi Bucao C."/>
            <person name="Jouanno E."/>
            <person name="Wen M."/>
            <person name="Mejri S."/>
            <person name="Dirks R."/>
            <person name="Jansen H."/>
            <person name="Henkel C."/>
            <person name="Chen W.J."/>
            <person name="Zahm M."/>
            <person name="Cabau C."/>
            <person name="Klopp C."/>
            <person name="Thompson A.W."/>
            <person name="Robinson-Rechavi M."/>
            <person name="Braasch I."/>
            <person name="Lecointre G."/>
            <person name="Bobe J."/>
            <person name="Postlethwait J.H."/>
            <person name="Berthelot C."/>
            <person name="Roest Crollius H."/>
            <person name="Guiguen Y."/>
        </authorList>
    </citation>
    <scope>NUCLEOTIDE SEQUENCE</scope>
    <source>
        <strain evidence="2">NC1722</strain>
    </source>
</reference>
<dbReference type="AlphaFoldDB" id="A0AAD7X2I0"/>
<dbReference type="Proteomes" id="UP001221898">
    <property type="component" value="Unassembled WGS sequence"/>
</dbReference>
<gene>
    <name evidence="2" type="ORF">AAFF_G00226360</name>
</gene>
<evidence type="ECO:0000313" key="3">
    <source>
        <dbReference type="Proteomes" id="UP001221898"/>
    </source>
</evidence>
<dbReference type="EMBL" id="JAINUG010000003">
    <property type="protein sequence ID" value="KAJ8417793.1"/>
    <property type="molecule type" value="Genomic_DNA"/>
</dbReference>
<protein>
    <submittedName>
        <fullName evidence="2">Uncharacterized protein</fullName>
    </submittedName>
</protein>
<accession>A0AAD7X2I0</accession>
<comment type="caution">
    <text evidence="2">The sequence shown here is derived from an EMBL/GenBank/DDBJ whole genome shotgun (WGS) entry which is preliminary data.</text>
</comment>
<keyword evidence="3" id="KW-1185">Reference proteome</keyword>